<evidence type="ECO:0000256" key="5">
    <source>
        <dbReference type="ARBA" id="ARBA00022840"/>
    </source>
</evidence>
<dbReference type="HAMAP" id="MF_00065">
    <property type="entry name" value="Adenylyl_sulf_kinase"/>
    <property type="match status" value="1"/>
</dbReference>
<evidence type="ECO:0000256" key="3">
    <source>
        <dbReference type="ARBA" id="ARBA00022679"/>
    </source>
</evidence>
<dbReference type="NCBIfam" id="TIGR00455">
    <property type="entry name" value="apsK"/>
    <property type="match status" value="1"/>
</dbReference>
<dbReference type="NCBIfam" id="NF003013">
    <property type="entry name" value="PRK03846.1"/>
    <property type="match status" value="1"/>
</dbReference>
<comment type="caution">
    <text evidence="9">The sequence shown here is derived from an EMBL/GenBank/DDBJ whole genome shotgun (WGS) entry which is preliminary data.</text>
</comment>
<comment type="function">
    <text evidence="6 7">Catalyzes the synthesis of activated sulfate.</text>
</comment>
<evidence type="ECO:0000259" key="8">
    <source>
        <dbReference type="Pfam" id="PF01583"/>
    </source>
</evidence>
<keyword evidence="4 6" id="KW-0547">Nucleotide-binding</keyword>
<evidence type="ECO:0000256" key="2">
    <source>
        <dbReference type="ARBA" id="ARBA00012121"/>
    </source>
</evidence>
<dbReference type="InterPro" id="IPR059117">
    <property type="entry name" value="APS_kinase_dom"/>
</dbReference>
<evidence type="ECO:0000256" key="6">
    <source>
        <dbReference type="HAMAP-Rule" id="MF_00065"/>
    </source>
</evidence>
<feature type="domain" description="APS kinase" evidence="8">
    <location>
        <begin position="27"/>
        <end position="176"/>
    </location>
</feature>
<organism evidence="9 10">
    <name type="scientific">Oceaniferula flava</name>
    <dbReference type="NCBI Taxonomy" id="2800421"/>
    <lineage>
        <taxon>Bacteria</taxon>
        <taxon>Pseudomonadati</taxon>
        <taxon>Verrucomicrobiota</taxon>
        <taxon>Verrucomicrobiia</taxon>
        <taxon>Verrucomicrobiales</taxon>
        <taxon>Verrucomicrobiaceae</taxon>
        <taxon>Oceaniferula</taxon>
    </lineage>
</organism>
<dbReference type="GO" id="GO:0005737">
    <property type="term" value="C:cytoplasm"/>
    <property type="evidence" value="ECO:0007669"/>
    <property type="project" value="TreeGrafter"/>
</dbReference>
<dbReference type="GO" id="GO:0019379">
    <property type="term" value="P:sulfate assimilation, phosphoadenylyl sulfate reduction by phosphoadenylyl-sulfate reductase (thioredoxin)"/>
    <property type="evidence" value="ECO:0007669"/>
    <property type="project" value="TreeGrafter"/>
</dbReference>
<accession>A0AAE2SEV2</accession>
<dbReference type="EC" id="2.7.1.25" evidence="2 6"/>
<keyword evidence="5 6" id="KW-0067">ATP-binding</keyword>
<evidence type="ECO:0000256" key="7">
    <source>
        <dbReference type="RuleBase" id="RU004347"/>
    </source>
</evidence>
<keyword evidence="6 7" id="KW-0418">Kinase</keyword>
<dbReference type="PANTHER" id="PTHR42700:SF1">
    <property type="entry name" value="SULFATE ADENYLYLTRANSFERASE"/>
    <property type="match status" value="1"/>
</dbReference>
<dbReference type="SUPFAM" id="SSF52540">
    <property type="entry name" value="P-loop containing nucleoside triphosphate hydrolases"/>
    <property type="match status" value="1"/>
</dbReference>
<evidence type="ECO:0000256" key="4">
    <source>
        <dbReference type="ARBA" id="ARBA00022741"/>
    </source>
</evidence>
<comment type="catalytic activity">
    <reaction evidence="1 6 7">
        <text>adenosine 5'-phosphosulfate + ATP = 3'-phosphoadenylyl sulfate + ADP + H(+)</text>
        <dbReference type="Rhea" id="RHEA:24152"/>
        <dbReference type="ChEBI" id="CHEBI:15378"/>
        <dbReference type="ChEBI" id="CHEBI:30616"/>
        <dbReference type="ChEBI" id="CHEBI:58243"/>
        <dbReference type="ChEBI" id="CHEBI:58339"/>
        <dbReference type="ChEBI" id="CHEBI:456216"/>
        <dbReference type="EC" id="2.7.1.25"/>
    </reaction>
</comment>
<reference evidence="9" key="1">
    <citation type="submission" date="2021-01" db="EMBL/GenBank/DDBJ databases">
        <title>Modified the classification status of verrucomicrobia.</title>
        <authorList>
            <person name="Feng X."/>
        </authorList>
    </citation>
    <scope>NUCLEOTIDE SEQUENCE</scope>
    <source>
        <strain evidence="9">5K15</strain>
    </source>
</reference>
<comment type="pathway">
    <text evidence="6 7">Sulfur metabolism; hydrogen sulfide biosynthesis; sulfite from sulfate: step 2/3.</text>
</comment>
<dbReference type="PANTHER" id="PTHR42700">
    <property type="entry name" value="SULFATE ADENYLYLTRANSFERASE"/>
    <property type="match status" value="1"/>
</dbReference>
<evidence type="ECO:0000313" key="9">
    <source>
        <dbReference type="EMBL" id="MBK1856568.1"/>
    </source>
</evidence>
<dbReference type="InterPro" id="IPR002891">
    <property type="entry name" value="APS"/>
</dbReference>
<dbReference type="AlphaFoldDB" id="A0AAE2SEV2"/>
<dbReference type="GO" id="GO:0004781">
    <property type="term" value="F:sulfate adenylyltransferase (ATP) activity"/>
    <property type="evidence" value="ECO:0007669"/>
    <property type="project" value="TreeGrafter"/>
</dbReference>
<dbReference type="RefSeq" id="WP_309491188.1">
    <property type="nucleotide sequence ID" value="NZ_JAENIG010000018.1"/>
</dbReference>
<dbReference type="GO" id="GO:0005524">
    <property type="term" value="F:ATP binding"/>
    <property type="evidence" value="ECO:0007669"/>
    <property type="project" value="UniProtKB-UniRule"/>
</dbReference>
<dbReference type="Gene3D" id="3.40.50.300">
    <property type="entry name" value="P-loop containing nucleotide triphosphate hydrolases"/>
    <property type="match status" value="1"/>
</dbReference>
<feature type="binding site" evidence="6">
    <location>
        <begin position="35"/>
        <end position="42"/>
    </location>
    <ligand>
        <name>ATP</name>
        <dbReference type="ChEBI" id="CHEBI:30616"/>
    </ligand>
</feature>
<evidence type="ECO:0000256" key="1">
    <source>
        <dbReference type="ARBA" id="ARBA00001823"/>
    </source>
</evidence>
<keyword evidence="10" id="KW-1185">Reference proteome</keyword>
<gene>
    <name evidence="6 9" type="primary">cysC</name>
    <name evidence="9" type="ORF">JIN83_16470</name>
</gene>
<sequence length="205" mass="22536">MSQATNIHPEYQRQVPREQKEQLLGQRGQVIWLYGLSGSGKSTIANALERQLHGAGRLVAMLDGDNLRSGLNSNLGFTDEDRCENIRRVAEMAKSVVRTGAIVLVSVITPREAFRQSAREIIGDDDFLEVYVKASFETCRQRDVKGLYDKADAGKIANFTGQASAFEEPSHADLVLNTEDHSLEACLEQLLSLVTSRISLPSAGC</sequence>
<dbReference type="CDD" id="cd02027">
    <property type="entry name" value="APSK"/>
    <property type="match status" value="1"/>
</dbReference>
<keyword evidence="6" id="KW-0597">Phosphoprotein</keyword>
<dbReference type="InterPro" id="IPR050512">
    <property type="entry name" value="Sulf_AdTrans/APS_kinase"/>
</dbReference>
<protein>
    <recommendedName>
        <fullName evidence="2 6">Adenylyl-sulfate kinase</fullName>
        <ecNumber evidence="2 6">2.7.1.25</ecNumber>
    </recommendedName>
    <alternativeName>
        <fullName evidence="6">APS kinase</fullName>
    </alternativeName>
    <alternativeName>
        <fullName evidence="6">ATP adenosine-5'-phosphosulfate 3'-phosphotransferase</fullName>
    </alternativeName>
    <alternativeName>
        <fullName evidence="6">Adenosine-5'-phosphosulfate kinase</fullName>
    </alternativeName>
</protein>
<dbReference type="Proteomes" id="UP000634206">
    <property type="component" value="Unassembled WGS sequence"/>
</dbReference>
<proteinExistence type="inferred from homology"/>
<name>A0AAE2SEV2_9BACT</name>
<keyword evidence="3 6" id="KW-0808">Transferase</keyword>
<dbReference type="GO" id="GO:0070814">
    <property type="term" value="P:hydrogen sulfide biosynthetic process"/>
    <property type="evidence" value="ECO:0007669"/>
    <property type="project" value="UniProtKB-UniRule"/>
</dbReference>
<dbReference type="GO" id="GO:0004020">
    <property type="term" value="F:adenylylsulfate kinase activity"/>
    <property type="evidence" value="ECO:0007669"/>
    <property type="project" value="UniProtKB-UniRule"/>
</dbReference>
<dbReference type="EMBL" id="JAENIG010000018">
    <property type="protein sequence ID" value="MBK1856568.1"/>
    <property type="molecule type" value="Genomic_DNA"/>
</dbReference>
<comment type="caution">
    <text evidence="6">Lacks conserved residue(s) required for the propagation of feature annotation.</text>
</comment>
<dbReference type="InterPro" id="IPR027417">
    <property type="entry name" value="P-loop_NTPase"/>
</dbReference>
<dbReference type="GO" id="GO:0010134">
    <property type="term" value="P:sulfate assimilation via adenylyl sulfate reduction"/>
    <property type="evidence" value="ECO:0007669"/>
    <property type="project" value="TreeGrafter"/>
</dbReference>
<comment type="similarity">
    <text evidence="6 7">Belongs to the APS kinase family.</text>
</comment>
<dbReference type="Pfam" id="PF01583">
    <property type="entry name" value="APS_kinase"/>
    <property type="match status" value="1"/>
</dbReference>
<evidence type="ECO:0000313" key="10">
    <source>
        <dbReference type="Proteomes" id="UP000634206"/>
    </source>
</evidence>